<gene>
    <name evidence="1" type="ORF">BC938DRAFT_470962</name>
</gene>
<accession>A0A433Q967</accession>
<evidence type="ECO:0000313" key="1">
    <source>
        <dbReference type="EMBL" id="RUS26294.1"/>
    </source>
</evidence>
<keyword evidence="2" id="KW-1185">Reference proteome</keyword>
<proteinExistence type="predicted"/>
<dbReference type="EMBL" id="RBNJ01010807">
    <property type="protein sequence ID" value="RUS26294.1"/>
    <property type="molecule type" value="Genomic_DNA"/>
</dbReference>
<dbReference type="AlphaFoldDB" id="A0A433Q967"/>
<reference evidence="1 2" key="1">
    <citation type="journal article" date="2018" name="New Phytol.">
        <title>Phylogenomics of Endogonaceae and evolution of mycorrhizas within Mucoromycota.</title>
        <authorList>
            <person name="Chang Y."/>
            <person name="Desiro A."/>
            <person name="Na H."/>
            <person name="Sandor L."/>
            <person name="Lipzen A."/>
            <person name="Clum A."/>
            <person name="Barry K."/>
            <person name="Grigoriev I.V."/>
            <person name="Martin F.M."/>
            <person name="Stajich J.E."/>
            <person name="Smith M.E."/>
            <person name="Bonito G."/>
            <person name="Spatafora J.W."/>
        </authorList>
    </citation>
    <scope>NUCLEOTIDE SEQUENCE [LARGE SCALE GENOMIC DNA]</scope>
    <source>
        <strain evidence="1 2">AD002</strain>
    </source>
</reference>
<dbReference type="Proteomes" id="UP000274822">
    <property type="component" value="Unassembled WGS sequence"/>
</dbReference>
<name>A0A433Q967_9FUNG</name>
<comment type="caution">
    <text evidence="1">The sequence shown here is derived from an EMBL/GenBank/DDBJ whole genome shotgun (WGS) entry which is preliminary data.</text>
</comment>
<evidence type="ECO:0000313" key="2">
    <source>
        <dbReference type="Proteomes" id="UP000274822"/>
    </source>
</evidence>
<sequence length="379" mass="42218">MAKLKTCDWSSLDDNMVRIRASAIRFLVKQVVASGAEEVEPTLEPLKNLDTGDIIEDNVVTLEDLLDSETSESMVNDREIMPDSGLILLPDPEAVFNDFTAPLRKFFENNAQRRLDASNDADWYKLYSAFVKQIVARRIRRAKQWFSVNTSRFPSDHTDIVANAYDLEQESDRLMAFWSLCGLTCAECNLRCLEQRDHSGEHTCFTDHICKHEYAFTQDHSNDSVYSSQSPPNGATGYVDVDGHYFKYTRHSTLCNRAGVSAAAMSNDTLSLVLFESKAKTVIANRKLSGSDGLIEEMIKHYPSGGTDFAAAITQATAICVGNHDQSRANPFLITVLFGSSAGSQALRSMAKFADQYRKTIAAKKSTIQHTADYDAQCQ</sequence>
<organism evidence="1 2">
    <name type="scientific">Jimgerdemannia flammicorona</name>
    <dbReference type="NCBI Taxonomy" id="994334"/>
    <lineage>
        <taxon>Eukaryota</taxon>
        <taxon>Fungi</taxon>
        <taxon>Fungi incertae sedis</taxon>
        <taxon>Mucoromycota</taxon>
        <taxon>Mucoromycotina</taxon>
        <taxon>Endogonomycetes</taxon>
        <taxon>Endogonales</taxon>
        <taxon>Endogonaceae</taxon>
        <taxon>Jimgerdemannia</taxon>
    </lineage>
</organism>
<protein>
    <submittedName>
        <fullName evidence="1">Uncharacterized protein</fullName>
    </submittedName>
</protein>